<dbReference type="EMBL" id="UINC01002652">
    <property type="protein sequence ID" value="SUZ98942.1"/>
    <property type="molecule type" value="Genomic_DNA"/>
</dbReference>
<dbReference type="InterPro" id="IPR036086">
    <property type="entry name" value="ParB/Sulfiredoxin_sf"/>
</dbReference>
<organism evidence="2">
    <name type="scientific">marine metagenome</name>
    <dbReference type="NCBI Taxonomy" id="408172"/>
    <lineage>
        <taxon>unclassified sequences</taxon>
        <taxon>metagenomes</taxon>
        <taxon>ecological metagenomes</taxon>
    </lineage>
</organism>
<evidence type="ECO:0000259" key="1">
    <source>
        <dbReference type="SMART" id="SM00470"/>
    </source>
</evidence>
<feature type="domain" description="ParB-like N-terminal" evidence="1">
    <location>
        <begin position="15"/>
        <end position="97"/>
    </location>
</feature>
<dbReference type="SUPFAM" id="SSF110849">
    <property type="entry name" value="ParB/Sulfiredoxin"/>
    <property type="match status" value="1"/>
</dbReference>
<dbReference type="Gene3D" id="3.90.1530.10">
    <property type="entry name" value="Conserved hypothetical protein from pyrococcus furiosus pfu- 392566-001, ParB domain"/>
    <property type="match status" value="1"/>
</dbReference>
<name>A0A381S4D2_9ZZZZ</name>
<accession>A0A381S4D2</accession>
<dbReference type="InterPro" id="IPR003115">
    <property type="entry name" value="ParB_N"/>
</dbReference>
<dbReference type="AlphaFoldDB" id="A0A381S4D2"/>
<reference evidence="2" key="1">
    <citation type="submission" date="2018-05" db="EMBL/GenBank/DDBJ databases">
        <authorList>
            <person name="Lanie J.A."/>
            <person name="Ng W.-L."/>
            <person name="Kazmierczak K.M."/>
            <person name="Andrzejewski T.M."/>
            <person name="Davidsen T.M."/>
            <person name="Wayne K.J."/>
            <person name="Tettelin H."/>
            <person name="Glass J.I."/>
            <person name="Rusch D."/>
            <person name="Podicherti R."/>
            <person name="Tsui H.-C.T."/>
            <person name="Winkler M.E."/>
        </authorList>
    </citation>
    <scope>NUCLEOTIDE SEQUENCE</scope>
</reference>
<dbReference type="SMART" id="SM00470">
    <property type="entry name" value="ParB"/>
    <property type="match status" value="1"/>
</dbReference>
<evidence type="ECO:0000313" key="2">
    <source>
        <dbReference type="EMBL" id="SUZ98942.1"/>
    </source>
</evidence>
<sequence>MYSIKVDKDIVVAIKEVDVDIIMPHEKVLLDKKDILKNNLKYKDGYIIISTILICSKSNMIIDGHHRYTALKELGYKKIPVTLINYFSDKIITGKNETLLKKDIISNSQNNNLYEPKTTKHLIYCNENKKWFP</sequence>
<protein>
    <recommendedName>
        <fullName evidence="1">ParB-like N-terminal domain-containing protein</fullName>
    </recommendedName>
</protein>
<gene>
    <name evidence="2" type="ORF">METZ01_LOCUS51796</name>
</gene>
<proteinExistence type="predicted"/>
<feature type="non-terminal residue" evidence="2">
    <location>
        <position position="133"/>
    </location>
</feature>